<dbReference type="Proteomes" id="UP000054498">
    <property type="component" value="Unassembled WGS sequence"/>
</dbReference>
<accession>A0A0D2M7F6</accession>
<evidence type="ECO:0000313" key="1">
    <source>
        <dbReference type="EMBL" id="KIY99289.1"/>
    </source>
</evidence>
<organism evidence="1 2">
    <name type="scientific">Monoraphidium neglectum</name>
    <dbReference type="NCBI Taxonomy" id="145388"/>
    <lineage>
        <taxon>Eukaryota</taxon>
        <taxon>Viridiplantae</taxon>
        <taxon>Chlorophyta</taxon>
        <taxon>core chlorophytes</taxon>
        <taxon>Chlorophyceae</taxon>
        <taxon>CS clade</taxon>
        <taxon>Sphaeropleales</taxon>
        <taxon>Selenastraceae</taxon>
        <taxon>Monoraphidium</taxon>
    </lineage>
</organism>
<keyword evidence="2" id="KW-1185">Reference proteome</keyword>
<gene>
    <name evidence="1" type="ORF">MNEG_8672</name>
</gene>
<reference evidence="1 2" key="1">
    <citation type="journal article" date="2013" name="BMC Genomics">
        <title>Reconstruction of the lipid metabolism for the microalga Monoraphidium neglectum from its genome sequence reveals characteristics suitable for biofuel production.</title>
        <authorList>
            <person name="Bogen C."/>
            <person name="Al-Dilaimi A."/>
            <person name="Albersmeier A."/>
            <person name="Wichmann J."/>
            <person name="Grundmann M."/>
            <person name="Rupp O."/>
            <person name="Lauersen K.J."/>
            <person name="Blifernez-Klassen O."/>
            <person name="Kalinowski J."/>
            <person name="Goesmann A."/>
            <person name="Mussgnug J.H."/>
            <person name="Kruse O."/>
        </authorList>
    </citation>
    <scope>NUCLEOTIDE SEQUENCE [LARGE SCALE GENOMIC DNA]</scope>
    <source>
        <strain evidence="1 2">SAG 48.87</strain>
    </source>
</reference>
<dbReference type="GeneID" id="25741547"/>
<dbReference type="AlphaFoldDB" id="A0A0D2M7F6"/>
<protein>
    <submittedName>
        <fullName evidence="1">Uncharacterized protein</fullName>
    </submittedName>
</protein>
<dbReference type="RefSeq" id="XP_013898309.1">
    <property type="nucleotide sequence ID" value="XM_014042855.1"/>
</dbReference>
<name>A0A0D2M7F6_9CHLO</name>
<dbReference type="KEGG" id="mng:MNEG_8672"/>
<dbReference type="EMBL" id="KK101891">
    <property type="protein sequence ID" value="KIY99289.1"/>
    <property type="molecule type" value="Genomic_DNA"/>
</dbReference>
<sequence length="111" mass="12726">MSAIDFQYRDVDGVFAGAERKGAVCFIDVKATKWDSPKLGPIISEQQWAKARLVHRMPGRQALFAIVWVWDVRSEAPKYEIWLDPADMVLSTHLTLSRSSTSGFQLMRRRE</sequence>
<proteinExistence type="predicted"/>
<evidence type="ECO:0000313" key="2">
    <source>
        <dbReference type="Proteomes" id="UP000054498"/>
    </source>
</evidence>